<keyword evidence="3" id="KW-0645">Protease</keyword>
<comment type="cofactor">
    <cofactor evidence="1">
        <name>Zn(2+)</name>
        <dbReference type="ChEBI" id="CHEBI:29105"/>
    </cofactor>
</comment>
<reference evidence="10" key="3">
    <citation type="submission" date="2020-12" db="UniProtKB">
        <authorList>
            <consortium name="EnsemblPlants"/>
        </authorList>
    </citation>
    <scope>IDENTIFICATION</scope>
</reference>
<dbReference type="InParanoid" id="A0A7I4ARP0"/>
<organism evidence="10 11">
    <name type="scientific">Physcomitrium patens</name>
    <name type="common">Spreading-leaved earth moss</name>
    <name type="synonym">Physcomitrella patens</name>
    <dbReference type="NCBI Taxonomy" id="3218"/>
    <lineage>
        <taxon>Eukaryota</taxon>
        <taxon>Viridiplantae</taxon>
        <taxon>Streptophyta</taxon>
        <taxon>Embryophyta</taxon>
        <taxon>Bryophyta</taxon>
        <taxon>Bryophytina</taxon>
        <taxon>Bryopsida</taxon>
        <taxon>Funariidae</taxon>
        <taxon>Funariales</taxon>
        <taxon>Funariaceae</taxon>
        <taxon>Physcomitrium</taxon>
    </lineage>
</organism>
<keyword evidence="5" id="KW-0833">Ubl conjugation pathway</keyword>
<dbReference type="GO" id="GO:0140492">
    <property type="term" value="F:metal-dependent deubiquitinase activity"/>
    <property type="evidence" value="ECO:0007669"/>
    <property type="project" value="InterPro"/>
</dbReference>
<dbReference type="InterPro" id="IPR037518">
    <property type="entry name" value="MPN"/>
</dbReference>
<protein>
    <recommendedName>
        <fullName evidence="9">MPN domain-containing protein</fullName>
    </recommendedName>
</protein>
<evidence type="ECO:0000256" key="7">
    <source>
        <dbReference type="ARBA" id="ARBA00022833"/>
    </source>
</evidence>
<evidence type="ECO:0000256" key="2">
    <source>
        <dbReference type="ARBA" id="ARBA00010981"/>
    </source>
</evidence>
<feature type="domain" description="MPN" evidence="9">
    <location>
        <begin position="378"/>
        <end position="508"/>
    </location>
</feature>
<dbReference type="GO" id="GO:0046872">
    <property type="term" value="F:metal ion binding"/>
    <property type="evidence" value="ECO:0007669"/>
    <property type="project" value="UniProtKB-KW"/>
</dbReference>
<dbReference type="SUPFAM" id="SSF102712">
    <property type="entry name" value="JAB1/MPN domain"/>
    <property type="match status" value="1"/>
</dbReference>
<keyword evidence="11" id="KW-1185">Reference proteome</keyword>
<dbReference type="GO" id="GO:0070536">
    <property type="term" value="P:protein K63-linked deubiquitination"/>
    <property type="evidence" value="ECO:0007669"/>
    <property type="project" value="InterPro"/>
</dbReference>
<dbReference type="GO" id="GO:0006508">
    <property type="term" value="P:proteolysis"/>
    <property type="evidence" value="ECO:0007669"/>
    <property type="project" value="UniProtKB-KW"/>
</dbReference>
<evidence type="ECO:0000313" key="11">
    <source>
        <dbReference type="Proteomes" id="UP000006727"/>
    </source>
</evidence>
<dbReference type="RefSeq" id="XP_024392949.1">
    <property type="nucleotide sequence ID" value="XM_024537181.2"/>
</dbReference>
<dbReference type="SMART" id="SM00232">
    <property type="entry name" value="JAB_MPN"/>
    <property type="match status" value="1"/>
</dbReference>
<sequence>MMARPSGDGGVTKMTYEAFIAARTGKIEVDQSLSVKVYYRMANNLLKQASVYRDEKNNLDLFILLLRYTRYLHVLQFINRHYTMSSGLSLPSGVQGGVQKGRKRYRCCIHLGTSSCLRSLINKQIIEFSVVHQRLNQIINELEALKPEVRDQIEHMEFAHQNAGFAVQNSANTRISRSTSVRNQYYYNTDMHKDYGLSVSSSRREYLNRPSNTESPVFNPSYLNDFNSTSLSIPQAADDTLARHSVLGSAGQSIRRSSVRLSKVQYPSHIDATPTELPSLQKTLQSAKLSAGIHSLDSSLEAASSIWPKSETLFTTDPNLLSLLRQPSLPSGRAAVRTLPMVGHSNVQLRPSQVADPRPGPPRNSVSDFSVTKRRKNLHISSRMLEEFLRLADCNTKNNLETCGVLTGFLKRGVLHITTLIIPKQKSTPDTCETLNEEELFDIQEQRGLFQLGWIHTHPKQSCFMSSVDLHTHYSYQIMLPEAIAVVMAPTDTRRKCGIFRLSDPGVQVLQNCKGRGFHQHEEPLEGGPIYEDSSHVYWVNNVKYDIVDLR</sequence>
<dbReference type="Pfam" id="PF08969">
    <property type="entry name" value="USP8_dimer"/>
    <property type="match status" value="1"/>
</dbReference>
<evidence type="ECO:0000256" key="4">
    <source>
        <dbReference type="ARBA" id="ARBA00022723"/>
    </source>
</evidence>
<dbReference type="PANTHER" id="PTHR12947:SF13">
    <property type="entry name" value="FI19924P1"/>
    <property type="match status" value="1"/>
</dbReference>
<name>A0A7I4ARP0_PHYPA</name>
<evidence type="ECO:0000256" key="6">
    <source>
        <dbReference type="ARBA" id="ARBA00022801"/>
    </source>
</evidence>
<dbReference type="PROSITE" id="PS50249">
    <property type="entry name" value="MPN"/>
    <property type="match status" value="1"/>
</dbReference>
<evidence type="ECO:0000256" key="3">
    <source>
        <dbReference type="ARBA" id="ARBA00022670"/>
    </source>
</evidence>
<dbReference type="InterPro" id="IPR015063">
    <property type="entry name" value="USP8_dimer"/>
</dbReference>
<evidence type="ECO:0000259" key="9">
    <source>
        <dbReference type="PROSITE" id="PS50249"/>
    </source>
</evidence>
<dbReference type="Proteomes" id="UP000006727">
    <property type="component" value="Chromosome 13"/>
</dbReference>
<dbReference type="GO" id="GO:0016020">
    <property type="term" value="C:membrane"/>
    <property type="evidence" value="ECO:0000318"/>
    <property type="project" value="GO_Central"/>
</dbReference>
<keyword evidence="4" id="KW-0479">Metal-binding</keyword>
<evidence type="ECO:0000256" key="8">
    <source>
        <dbReference type="ARBA" id="ARBA00023049"/>
    </source>
</evidence>
<dbReference type="GeneID" id="112290655"/>
<dbReference type="PANTHER" id="PTHR12947">
    <property type="entry name" value="AMSH-LIKE PROTEASE"/>
    <property type="match status" value="1"/>
</dbReference>
<dbReference type="Gramene" id="Pp3c13_4580V3.9">
    <property type="protein sequence ID" value="Pp3c13_4580V3.9"/>
    <property type="gene ID" value="Pp3c13_4580"/>
</dbReference>
<dbReference type="Gene3D" id="3.40.140.10">
    <property type="entry name" value="Cytidine Deaminase, domain 2"/>
    <property type="match status" value="1"/>
</dbReference>
<dbReference type="KEGG" id="ppp:112290655"/>
<dbReference type="Gene3D" id="1.20.58.80">
    <property type="entry name" value="Phosphotransferase system, lactose/cellobiose-type IIA subunit"/>
    <property type="match status" value="1"/>
</dbReference>
<keyword evidence="6" id="KW-0378">Hydrolase</keyword>
<gene>
    <name evidence="10" type="primary">LOC112290655</name>
</gene>
<evidence type="ECO:0000256" key="1">
    <source>
        <dbReference type="ARBA" id="ARBA00001947"/>
    </source>
</evidence>
<dbReference type="InterPro" id="IPR044098">
    <property type="entry name" value="STAMBP/STALP-like_MPN"/>
</dbReference>
<proteinExistence type="inferred from homology"/>
<evidence type="ECO:0000313" key="10">
    <source>
        <dbReference type="EnsemblPlants" id="Pp3c13_4580V3.9"/>
    </source>
</evidence>
<dbReference type="GO" id="GO:0061578">
    <property type="term" value="F:K63-linked deubiquitinase activity"/>
    <property type="evidence" value="ECO:0007669"/>
    <property type="project" value="InterPro"/>
</dbReference>
<dbReference type="Pfam" id="PF01398">
    <property type="entry name" value="JAB"/>
    <property type="match status" value="1"/>
</dbReference>
<dbReference type="AlphaFoldDB" id="A0A7I4ARP0"/>
<dbReference type="GO" id="GO:0101005">
    <property type="term" value="F:deubiquitinase activity"/>
    <property type="evidence" value="ECO:0000318"/>
    <property type="project" value="GO_Central"/>
</dbReference>
<reference evidence="10 11" key="1">
    <citation type="journal article" date="2008" name="Science">
        <title>The Physcomitrella genome reveals evolutionary insights into the conquest of land by plants.</title>
        <authorList>
            <person name="Rensing S."/>
            <person name="Lang D."/>
            <person name="Zimmer A."/>
            <person name="Terry A."/>
            <person name="Salamov A."/>
            <person name="Shapiro H."/>
            <person name="Nishiyama T."/>
            <person name="Perroud P.-F."/>
            <person name="Lindquist E."/>
            <person name="Kamisugi Y."/>
            <person name="Tanahashi T."/>
            <person name="Sakakibara K."/>
            <person name="Fujita T."/>
            <person name="Oishi K."/>
            <person name="Shin-I T."/>
            <person name="Kuroki Y."/>
            <person name="Toyoda A."/>
            <person name="Suzuki Y."/>
            <person name="Hashimoto A."/>
            <person name="Yamaguchi K."/>
            <person name="Sugano A."/>
            <person name="Kohara Y."/>
            <person name="Fujiyama A."/>
            <person name="Anterola A."/>
            <person name="Aoki S."/>
            <person name="Ashton N."/>
            <person name="Barbazuk W.B."/>
            <person name="Barker E."/>
            <person name="Bennetzen J."/>
            <person name="Bezanilla M."/>
            <person name="Blankenship R."/>
            <person name="Cho S.H."/>
            <person name="Dutcher S."/>
            <person name="Estelle M."/>
            <person name="Fawcett J.A."/>
            <person name="Gundlach H."/>
            <person name="Hanada K."/>
            <person name="Heyl A."/>
            <person name="Hicks K.A."/>
            <person name="Hugh J."/>
            <person name="Lohr M."/>
            <person name="Mayer K."/>
            <person name="Melkozernov A."/>
            <person name="Murata T."/>
            <person name="Nelson D."/>
            <person name="Pils B."/>
            <person name="Prigge M."/>
            <person name="Reiss B."/>
            <person name="Renner T."/>
            <person name="Rombauts S."/>
            <person name="Rushton P."/>
            <person name="Sanderfoot A."/>
            <person name="Schween G."/>
            <person name="Shiu S.-H."/>
            <person name="Stueber K."/>
            <person name="Theodoulou F.L."/>
            <person name="Tu H."/>
            <person name="Van de Peer Y."/>
            <person name="Verrier P.J."/>
            <person name="Waters E."/>
            <person name="Wood A."/>
            <person name="Yang L."/>
            <person name="Cove D."/>
            <person name="Cuming A."/>
            <person name="Hasebe M."/>
            <person name="Lucas S."/>
            <person name="Mishler D.B."/>
            <person name="Reski R."/>
            <person name="Grigoriev I."/>
            <person name="Quatrano R.S."/>
            <person name="Boore J.L."/>
        </authorList>
    </citation>
    <scope>NUCLEOTIDE SEQUENCE [LARGE SCALE GENOMIC DNA]</scope>
    <source>
        <strain evidence="10 11">cv. Gransden 2004</strain>
    </source>
</reference>
<reference evidence="10 11" key="2">
    <citation type="journal article" date="2018" name="Plant J.">
        <title>The Physcomitrella patens chromosome-scale assembly reveals moss genome structure and evolution.</title>
        <authorList>
            <person name="Lang D."/>
            <person name="Ullrich K.K."/>
            <person name="Murat F."/>
            <person name="Fuchs J."/>
            <person name="Jenkins J."/>
            <person name="Haas F.B."/>
            <person name="Piednoel M."/>
            <person name="Gundlach H."/>
            <person name="Van Bel M."/>
            <person name="Meyberg R."/>
            <person name="Vives C."/>
            <person name="Morata J."/>
            <person name="Symeonidi A."/>
            <person name="Hiss M."/>
            <person name="Muchero W."/>
            <person name="Kamisugi Y."/>
            <person name="Saleh O."/>
            <person name="Blanc G."/>
            <person name="Decker E.L."/>
            <person name="van Gessel N."/>
            <person name="Grimwood J."/>
            <person name="Hayes R.D."/>
            <person name="Graham S.W."/>
            <person name="Gunter L.E."/>
            <person name="McDaniel S.F."/>
            <person name="Hoernstein S.N.W."/>
            <person name="Larsson A."/>
            <person name="Li F.W."/>
            <person name="Perroud P.F."/>
            <person name="Phillips J."/>
            <person name="Ranjan P."/>
            <person name="Rokshar D.S."/>
            <person name="Rothfels C.J."/>
            <person name="Schneider L."/>
            <person name="Shu S."/>
            <person name="Stevenson D.W."/>
            <person name="Thummler F."/>
            <person name="Tillich M."/>
            <person name="Villarreal Aguilar J.C."/>
            <person name="Widiez T."/>
            <person name="Wong G.K."/>
            <person name="Wymore A."/>
            <person name="Zhang Y."/>
            <person name="Zimmer A.D."/>
            <person name="Quatrano R.S."/>
            <person name="Mayer K.F.X."/>
            <person name="Goodstein D."/>
            <person name="Casacuberta J.M."/>
            <person name="Vandepoele K."/>
            <person name="Reski R."/>
            <person name="Cuming A.C."/>
            <person name="Tuskan G.A."/>
            <person name="Maumus F."/>
            <person name="Salse J."/>
            <person name="Schmutz J."/>
            <person name="Rensing S.A."/>
        </authorList>
    </citation>
    <scope>NUCLEOTIDE SEQUENCE [LARGE SCALE GENOMIC DNA]</scope>
    <source>
        <strain evidence="10 11">cv. Gransden 2004</strain>
    </source>
</reference>
<dbReference type="GO" id="GO:0032511">
    <property type="term" value="P:late endosome to vacuole transport via multivesicular body sorting pathway"/>
    <property type="evidence" value="ECO:0000318"/>
    <property type="project" value="GO_Central"/>
</dbReference>
<evidence type="ECO:0000256" key="5">
    <source>
        <dbReference type="ARBA" id="ARBA00022786"/>
    </source>
</evidence>
<accession>A0A7I4ARP0</accession>
<dbReference type="CDD" id="cd08066">
    <property type="entry name" value="MPN_AMSH_like"/>
    <property type="match status" value="1"/>
</dbReference>
<dbReference type="GO" id="GO:0005768">
    <property type="term" value="C:endosome"/>
    <property type="evidence" value="ECO:0000318"/>
    <property type="project" value="GO_Central"/>
</dbReference>
<keyword evidence="8" id="KW-0482">Metalloprotease</keyword>
<keyword evidence="7" id="KW-0862">Zinc</keyword>
<dbReference type="EMBL" id="ABEU02000013">
    <property type="status" value="NOT_ANNOTATED_CDS"/>
    <property type="molecule type" value="Genomic_DNA"/>
</dbReference>
<dbReference type="InterPro" id="IPR000555">
    <property type="entry name" value="JAMM/MPN+_dom"/>
</dbReference>
<comment type="similarity">
    <text evidence="2">Belongs to the peptidase M67C family.</text>
</comment>
<dbReference type="EnsemblPlants" id="Pp3c13_4580V3.9">
    <property type="protein sequence ID" value="Pp3c13_4580V3.9"/>
    <property type="gene ID" value="Pp3c13_4580"/>
</dbReference>
<dbReference type="OrthoDB" id="3640at2759"/>